<dbReference type="AlphaFoldDB" id="G0MKH8"/>
<dbReference type="FunCoup" id="G0MKH8">
    <property type="interactions" value="1728"/>
</dbReference>
<evidence type="ECO:0000313" key="1">
    <source>
        <dbReference type="EMBL" id="EGT33624.1"/>
    </source>
</evidence>
<dbReference type="HOGENOM" id="CLU_059631_0_0_1"/>
<dbReference type="Proteomes" id="UP000008068">
    <property type="component" value="Unassembled WGS sequence"/>
</dbReference>
<accession>G0MKH8</accession>
<dbReference type="OrthoDB" id="5800509at2759"/>
<evidence type="ECO:0000313" key="2">
    <source>
        <dbReference type="Proteomes" id="UP000008068"/>
    </source>
</evidence>
<keyword evidence="2" id="KW-1185">Reference proteome</keyword>
<reference evidence="2" key="1">
    <citation type="submission" date="2011-07" db="EMBL/GenBank/DDBJ databases">
        <authorList>
            <consortium name="Caenorhabditis brenneri Sequencing and Analysis Consortium"/>
            <person name="Wilson R.K."/>
        </authorList>
    </citation>
    <scope>NUCLEOTIDE SEQUENCE [LARGE SCALE GENOMIC DNA]</scope>
    <source>
        <strain evidence="2">PB2801</strain>
    </source>
</reference>
<sequence>MSNASYFTEPWQTREVIDPQYESKAYESIIDMIFGYGLPDICHIVMTNYTWKETDIHKLYPFYASLKLDDKLETLQKNTESSVFDELTKKFGDDKLPMYAKSVDSSRVAKASRVFHDAKSYLEHYCYANFGVDGQLKFYVREMHKKAKEDLRTAKKANVNIKSEKSNVAEHSDVEKKPPKTIRIKPEHKDSDDDFCEVIEPKPANNSRKRTISDVKRESDMISETKEKAMLEKLANADLPTEFKVKLLLLVEENQRLREELRDYRTVLQFKMTNQIEKTD</sequence>
<dbReference type="EMBL" id="GL379798">
    <property type="protein sequence ID" value="EGT33624.1"/>
    <property type="molecule type" value="Genomic_DNA"/>
</dbReference>
<gene>
    <name evidence="1" type="ORF">CAEBREN_19174</name>
</gene>
<name>G0MKH8_CAEBE</name>
<protein>
    <submittedName>
        <fullName evidence="1">Uncharacterized protein</fullName>
    </submittedName>
</protein>
<dbReference type="InParanoid" id="G0MKH8"/>
<dbReference type="eggNOG" id="ENOG502THXJ">
    <property type="taxonomic scope" value="Eukaryota"/>
</dbReference>
<organism evidence="2">
    <name type="scientific">Caenorhabditis brenneri</name>
    <name type="common">Nematode worm</name>
    <dbReference type="NCBI Taxonomy" id="135651"/>
    <lineage>
        <taxon>Eukaryota</taxon>
        <taxon>Metazoa</taxon>
        <taxon>Ecdysozoa</taxon>
        <taxon>Nematoda</taxon>
        <taxon>Chromadorea</taxon>
        <taxon>Rhabditida</taxon>
        <taxon>Rhabditina</taxon>
        <taxon>Rhabditomorpha</taxon>
        <taxon>Rhabditoidea</taxon>
        <taxon>Rhabditidae</taxon>
        <taxon>Peloderinae</taxon>
        <taxon>Caenorhabditis</taxon>
    </lineage>
</organism>
<proteinExistence type="predicted"/>